<feature type="region of interest" description="Disordered" evidence="1">
    <location>
        <begin position="1"/>
        <end position="102"/>
    </location>
</feature>
<protein>
    <submittedName>
        <fullName evidence="2">Uncharacterized protein</fullName>
    </submittedName>
</protein>
<dbReference type="EMBL" id="JAOPHQ010004850">
    <property type="protein sequence ID" value="KAK0137769.1"/>
    <property type="molecule type" value="Genomic_DNA"/>
</dbReference>
<evidence type="ECO:0000313" key="3">
    <source>
        <dbReference type="Proteomes" id="UP001174136"/>
    </source>
</evidence>
<proteinExistence type="predicted"/>
<name>A0AA47MCS3_MERPO</name>
<organism evidence="2 3">
    <name type="scientific">Merluccius polli</name>
    <name type="common">Benguela hake</name>
    <name type="synonym">Merluccius cadenati</name>
    <dbReference type="NCBI Taxonomy" id="89951"/>
    <lineage>
        <taxon>Eukaryota</taxon>
        <taxon>Metazoa</taxon>
        <taxon>Chordata</taxon>
        <taxon>Craniata</taxon>
        <taxon>Vertebrata</taxon>
        <taxon>Euteleostomi</taxon>
        <taxon>Actinopterygii</taxon>
        <taxon>Neopterygii</taxon>
        <taxon>Teleostei</taxon>
        <taxon>Neoteleostei</taxon>
        <taxon>Acanthomorphata</taxon>
        <taxon>Zeiogadaria</taxon>
        <taxon>Gadariae</taxon>
        <taxon>Gadiformes</taxon>
        <taxon>Gadoidei</taxon>
        <taxon>Merlucciidae</taxon>
        <taxon>Merluccius</taxon>
    </lineage>
</organism>
<feature type="compositionally biased region" description="Basic and acidic residues" evidence="1">
    <location>
        <begin position="37"/>
        <end position="77"/>
    </location>
</feature>
<comment type="caution">
    <text evidence="2">The sequence shown here is derived from an EMBL/GenBank/DDBJ whole genome shotgun (WGS) entry which is preliminary data.</text>
</comment>
<dbReference type="AlphaFoldDB" id="A0AA47MCS3"/>
<dbReference type="Proteomes" id="UP001174136">
    <property type="component" value="Unassembled WGS sequence"/>
</dbReference>
<accession>A0AA47MCS3</accession>
<keyword evidence="3" id="KW-1185">Reference proteome</keyword>
<sequence length="102" mass="12670">MNGATKNDEKDTQSGNASRRRRRKNMTPYVSFISENNEERTRDRERRTEKEERERRREKEERRREKEARGGRDEERERRHRERRQKQASNFRLKRSSSFKTA</sequence>
<feature type="compositionally biased region" description="Basic and acidic residues" evidence="1">
    <location>
        <begin position="1"/>
        <end position="12"/>
    </location>
</feature>
<evidence type="ECO:0000256" key="1">
    <source>
        <dbReference type="SAM" id="MobiDB-lite"/>
    </source>
</evidence>
<reference evidence="2" key="1">
    <citation type="journal article" date="2023" name="Front. Mar. Sci.">
        <title>A new Merluccius polli reference genome to investigate the effects of global change in West African waters.</title>
        <authorList>
            <person name="Mateo J.L."/>
            <person name="Blanco-Fernandez C."/>
            <person name="Garcia-Vazquez E."/>
            <person name="Machado-Schiaffino G."/>
        </authorList>
    </citation>
    <scope>NUCLEOTIDE SEQUENCE</scope>
    <source>
        <strain evidence="2">C29</strain>
        <tissue evidence="2">Fin</tissue>
    </source>
</reference>
<evidence type="ECO:0000313" key="2">
    <source>
        <dbReference type="EMBL" id="KAK0137769.1"/>
    </source>
</evidence>
<feature type="compositionally biased region" description="Basic residues" evidence="1">
    <location>
        <begin position="78"/>
        <end position="102"/>
    </location>
</feature>
<gene>
    <name evidence="2" type="ORF">N1851_026010</name>
</gene>